<dbReference type="Proteomes" id="UP001140217">
    <property type="component" value="Unassembled WGS sequence"/>
</dbReference>
<feature type="region of interest" description="Disordered" evidence="6">
    <location>
        <begin position="27"/>
        <end position="46"/>
    </location>
</feature>
<comment type="subunit">
    <text evidence="4">Binds to mitochondrial small subunit 15S rRNA.</text>
</comment>
<keyword evidence="8" id="KW-1185">Reference proteome</keyword>
<evidence type="ECO:0000256" key="6">
    <source>
        <dbReference type="SAM" id="MobiDB-lite"/>
    </source>
</evidence>
<evidence type="ECO:0000313" key="7">
    <source>
        <dbReference type="EMBL" id="KAJ2779454.1"/>
    </source>
</evidence>
<dbReference type="InterPro" id="IPR011990">
    <property type="entry name" value="TPR-like_helical_dom_sf"/>
</dbReference>
<feature type="compositionally biased region" description="Basic and acidic residues" evidence="6">
    <location>
        <begin position="28"/>
        <end position="37"/>
    </location>
</feature>
<protein>
    <recommendedName>
        <fullName evidence="9">Pentacotripeptide-repeat region of PRORP domain-containing protein</fullName>
    </recommendedName>
</protein>
<keyword evidence="2" id="KW-0677">Repeat</keyword>
<dbReference type="AlphaFoldDB" id="A0A9W8H6Z2"/>
<evidence type="ECO:0000256" key="5">
    <source>
        <dbReference type="PROSITE-ProRule" id="PRU00708"/>
    </source>
</evidence>
<dbReference type="InterPro" id="IPR002885">
    <property type="entry name" value="PPR_rpt"/>
</dbReference>
<evidence type="ECO:0008006" key="9">
    <source>
        <dbReference type="Google" id="ProtNLM"/>
    </source>
</evidence>
<organism evidence="7 8">
    <name type="scientific">Coemansia javaensis</name>
    <dbReference type="NCBI Taxonomy" id="2761396"/>
    <lineage>
        <taxon>Eukaryota</taxon>
        <taxon>Fungi</taxon>
        <taxon>Fungi incertae sedis</taxon>
        <taxon>Zoopagomycota</taxon>
        <taxon>Kickxellomycotina</taxon>
        <taxon>Kickxellomycetes</taxon>
        <taxon>Kickxellales</taxon>
        <taxon>Kickxellaceae</taxon>
        <taxon>Coemansia</taxon>
    </lineage>
</organism>
<evidence type="ECO:0000256" key="4">
    <source>
        <dbReference type="ARBA" id="ARBA00044511"/>
    </source>
</evidence>
<comment type="function">
    <text evidence="3">Regulates mitochondrial small subunit maturation by controlling 15S rRNA 5'-end processing. Localizes to the 5' precursor of the 15S rRNA in a position that is subsequently occupied by mS47 in the mature yeast mtSSU. Uses structure and sequence-specific RNA recognition, binding to a single-stranded region of the precursor and specifically recognizing bases -6 to -1. The exchange of Ccm1 for mS47 is coupled to the irreversible removal of precursor rRNA that is accompanied by conformational changes of the mitoribosomal proteins uS5m and mS26. These conformational changes signal completion of 5'-end rRNA processing through protection of the mature 5'-end of the 15S rRNA and stabilization of mS47. The removal of the 5' precursor together with the dissociation of Ccm1 may be catalyzed by the 5'-3' exoribonuclease Pet127. Involved in the specific removal of group I introns in mitochondrial encoded transcripts.</text>
</comment>
<proteinExistence type="inferred from homology"/>
<comment type="caution">
    <text evidence="7">The sequence shown here is derived from an EMBL/GenBank/DDBJ whole genome shotgun (WGS) entry which is preliminary data.</text>
</comment>
<dbReference type="EMBL" id="JANBUL010000176">
    <property type="protein sequence ID" value="KAJ2779454.1"/>
    <property type="molecule type" value="Genomic_DNA"/>
</dbReference>
<feature type="region of interest" description="Disordered" evidence="6">
    <location>
        <begin position="953"/>
        <end position="989"/>
    </location>
</feature>
<feature type="repeat" description="PPR" evidence="5">
    <location>
        <begin position="790"/>
        <end position="824"/>
    </location>
</feature>
<dbReference type="PANTHER" id="PTHR47447">
    <property type="entry name" value="OS03G0856100 PROTEIN"/>
    <property type="match status" value="1"/>
</dbReference>
<name>A0A9W8H6Z2_9FUNG</name>
<dbReference type="Gene3D" id="1.25.40.10">
    <property type="entry name" value="Tetratricopeptide repeat domain"/>
    <property type="match status" value="3"/>
</dbReference>
<dbReference type="PANTHER" id="PTHR47447:SF17">
    <property type="entry name" value="OS12G0638900 PROTEIN"/>
    <property type="match status" value="1"/>
</dbReference>
<accession>A0A9W8H6Z2</accession>
<sequence>MASRVLRRALPGRRALHTSGVRAGLFRRGPEPRDKMPDTVGLGASPSLAERLGASRRRGGYDRGAGMPLYVPVKARNVEKAWEIWSVNLRDARSEGPAAAAAAASRDSLAGLLMLLVRAAEPHAAEDAAEPPVAEDAVRRRRVAAHRVAALLRYMFALAVRARADGAAAAEGPVGIGAFGLGLGLGSADDYAGVAALLLAAAADGAVPCGNTLPLQAPTAEELAVDLGGAPHSRLAQALVRAAIDDGIQPTVAILRPALETAAAMRDTAAARDILAPCYADLAALLDPDLPASAPGAGARALDDPLGSVCGPLVEAALRVVEAGSDPRALDAAAAASAPQPVMGYAQLEGVVDYCAGAEPAGERDATRAWRAAAAERIYRAYVAAGIAEVPAPDAGPRPALRGSVVPTPQILASLLRVHLGAGNAEQAVVVYEALQAAVSRLPKQRHESAIPADGPAELGPEHRLHWRLWASLLRAASDAGHLWLAARVLGAMAGDGWAPTQAMHAQFLAALRDPTEAALAEAVESVREATAAAGVPASEPAICDPLVCALASAHAAFPAAASVEQALLLSGLGTSGAGAVSDAAARAIIGALIAAGQIARAQELARSWSASRPGLVTTQCLAGLVQGLGAAGQHGQALDLFARFQQSGEGEVTVGLLSAVLDVYVGAGEYSEAISVAKRIRALVSEAQEAAAATDASDAAATAAEAALPSHATYNNMIHAYCEELQPEEAMFVLEEMRRYGRHATSETYTILALAMSHLRSYEGLKLVNGLVNVDYNMAAGEPRALPLETDYFNGLIEAYGRIGKPAMALQVWEVMRFRGVRPNAQTATLLIDTCAWNERIHWADDVAPQTTYTPARVPDDSVYSGVPLLHIHYLAATVEQLRQAGLELTLAHHQHLIEALVRGVFVPDMVDMLIGRFEGAEAVVSWKKKTHKLVFSKLHPVAAKLMAVFGQSPGAEPEPEPEPGAEPETEAEAREREQERKRARDSSSDVARMLDDFVLEIPLCKETVGTAYGALEHLRTSCSPENYDREESVVSEQGAAMVAELVAMHEARLDRFLEQHRPELLPESRRRHKIEAAQ</sequence>
<feature type="repeat" description="PPR" evidence="5">
    <location>
        <begin position="711"/>
        <end position="745"/>
    </location>
</feature>
<feature type="compositionally biased region" description="Basic and acidic residues" evidence="6">
    <location>
        <begin position="973"/>
        <end position="989"/>
    </location>
</feature>
<dbReference type="OrthoDB" id="185373at2759"/>
<evidence type="ECO:0000256" key="3">
    <source>
        <dbReference type="ARBA" id="ARBA00044493"/>
    </source>
</evidence>
<dbReference type="Pfam" id="PF13041">
    <property type="entry name" value="PPR_2"/>
    <property type="match status" value="2"/>
</dbReference>
<gene>
    <name evidence="7" type="ORF">H4R18_004005</name>
</gene>
<dbReference type="PROSITE" id="PS51375">
    <property type="entry name" value="PPR"/>
    <property type="match status" value="2"/>
</dbReference>
<evidence type="ECO:0000256" key="2">
    <source>
        <dbReference type="ARBA" id="ARBA00022737"/>
    </source>
</evidence>
<evidence type="ECO:0000313" key="8">
    <source>
        <dbReference type="Proteomes" id="UP001140217"/>
    </source>
</evidence>
<comment type="similarity">
    <text evidence="1">Belongs to the CCM1 family.</text>
</comment>
<reference evidence="7" key="1">
    <citation type="submission" date="2022-07" db="EMBL/GenBank/DDBJ databases">
        <title>Phylogenomic reconstructions and comparative analyses of Kickxellomycotina fungi.</title>
        <authorList>
            <person name="Reynolds N.K."/>
            <person name="Stajich J.E."/>
            <person name="Barry K."/>
            <person name="Grigoriev I.V."/>
            <person name="Crous P."/>
            <person name="Smith M.E."/>
        </authorList>
    </citation>
    <scope>NUCLEOTIDE SEQUENCE</scope>
    <source>
        <strain evidence="7">NBRC 105414</strain>
    </source>
</reference>
<dbReference type="NCBIfam" id="TIGR00756">
    <property type="entry name" value="PPR"/>
    <property type="match status" value="2"/>
</dbReference>
<feature type="compositionally biased region" description="Acidic residues" evidence="6">
    <location>
        <begin position="959"/>
        <end position="972"/>
    </location>
</feature>
<evidence type="ECO:0000256" key="1">
    <source>
        <dbReference type="ARBA" id="ARBA00006192"/>
    </source>
</evidence>